<dbReference type="GO" id="GO:0005739">
    <property type="term" value="C:mitochondrion"/>
    <property type="evidence" value="ECO:0007669"/>
    <property type="project" value="TreeGrafter"/>
</dbReference>
<feature type="domain" description="FAD/NAD(P)-binding" evidence="6">
    <location>
        <begin position="48"/>
        <end position="418"/>
    </location>
</feature>
<keyword evidence="5" id="KW-0520">NAD</keyword>
<sequence length="871" mass="97354">MSPSPRTALAIPRAVLPRASCKHSYLSQGQRRWITIAELDKAQDGRERVVVLGSGWAGYTLGRELDHRKYQPVVVSPRSYFVFTPLLASTSTGTLEFRTALEPIRRRNATATFFQGWADSVDLEKKELEIEEAVEDPMQSMALVDGQGEAENESEKQARKEKGKLFRMKYDKLIVTVGCYSQTFNTPGVKEHAYFLKDVGDARRIRNRFLSCFETAALPTTSPKMREHLLNFAVVGGGPTGIEWSAELHDIISEDMAKFYPELVKYAKITVYDVAPTVLSMFDQKLAKYAMDTFKREGIEIKTSHHVKSLRKGAPGVVEGGADVKDNTTCYTLNTDEDGEVGVGMCVWSTGLMTNPFVEKALSTKVKQHEKSHAIMTNERLQVKRPDDSVMRDVYALGDCAVLEGTAYPATAQVANQKATWLSKRLNKGDIEGNKFTYKDLGVMAYVGNWNAILQTSGAGNVSGRVAWFIWRGAYLAKSLLPFSFPSFLFRPGNPPRYHHHVVHPKPYPPTTRRPCFPPPPPTLPNLVNMPETKYFHHNLALSPQSEPAKTTFPAKLAYWTFGDASKPAVLLPSCYGGTLANTLPFLYDEEARPNPILPPSKYFIIVTGLLSGSESSSPSNQPAPHSGPNFPHVTYEDNIRLQHALCTEELGVEKLYLYCGFSMGGQQAYHVSALFPEFVENMVCLAGSARTSAHNWCFLEGPRHALVTARDYHDGVYTKPANEGVKAFFRVYAPWALSQGWFRQKCWEQAGFKTLEEYLTANWSGGQGVDANDLLWLLWTWQKGDITLYYPEDQGDLAKTLGRIKARCLVFPSRTDTYFPPEDSEEEVKHLRDGRLAVIETVWGHMAGGGSGTAEDTECIIREVKKFLEL</sequence>
<dbReference type="Pfam" id="PF07992">
    <property type="entry name" value="Pyr_redox_2"/>
    <property type="match status" value="1"/>
</dbReference>
<evidence type="ECO:0000256" key="4">
    <source>
        <dbReference type="ARBA" id="ARBA00023002"/>
    </source>
</evidence>
<evidence type="ECO:0000259" key="6">
    <source>
        <dbReference type="Pfam" id="PF07992"/>
    </source>
</evidence>
<comment type="caution">
    <text evidence="7">The sequence shown here is derived from an EMBL/GenBank/DDBJ whole genome shotgun (WGS) entry which is preliminary data.</text>
</comment>
<dbReference type="PRINTS" id="PR00368">
    <property type="entry name" value="FADPNR"/>
</dbReference>
<gene>
    <name evidence="7" type="ORF">LTR78_002485</name>
</gene>
<evidence type="ECO:0000256" key="1">
    <source>
        <dbReference type="ARBA" id="ARBA00005272"/>
    </source>
</evidence>
<evidence type="ECO:0000313" key="8">
    <source>
        <dbReference type="Proteomes" id="UP001274830"/>
    </source>
</evidence>
<dbReference type="InterPro" id="IPR045024">
    <property type="entry name" value="NDH-2"/>
</dbReference>
<comment type="similarity">
    <text evidence="1">Belongs to the NADH dehydrogenase family.</text>
</comment>
<keyword evidence="4" id="KW-0560">Oxidoreductase</keyword>
<dbReference type="SUPFAM" id="SSF53474">
    <property type="entry name" value="alpha/beta-Hydrolases"/>
    <property type="match status" value="1"/>
</dbReference>
<dbReference type="Gene3D" id="3.40.50.1820">
    <property type="entry name" value="alpha/beta hydrolase"/>
    <property type="match status" value="1"/>
</dbReference>
<evidence type="ECO:0000256" key="2">
    <source>
        <dbReference type="ARBA" id="ARBA00022630"/>
    </source>
</evidence>
<evidence type="ECO:0000313" key="7">
    <source>
        <dbReference type="EMBL" id="KAK3677635.1"/>
    </source>
</evidence>
<protein>
    <recommendedName>
        <fullName evidence="6">FAD/NAD(P)-binding domain-containing protein</fullName>
    </recommendedName>
</protein>
<organism evidence="7 8">
    <name type="scientific">Recurvomyces mirabilis</name>
    <dbReference type="NCBI Taxonomy" id="574656"/>
    <lineage>
        <taxon>Eukaryota</taxon>
        <taxon>Fungi</taxon>
        <taxon>Dikarya</taxon>
        <taxon>Ascomycota</taxon>
        <taxon>Pezizomycotina</taxon>
        <taxon>Dothideomycetes</taxon>
        <taxon>Dothideomycetidae</taxon>
        <taxon>Mycosphaerellales</taxon>
        <taxon>Teratosphaeriaceae</taxon>
        <taxon>Recurvomyces</taxon>
    </lineage>
</organism>
<keyword evidence="3" id="KW-0274">FAD</keyword>
<dbReference type="InterPro" id="IPR023753">
    <property type="entry name" value="FAD/NAD-binding_dom"/>
</dbReference>
<evidence type="ECO:0000256" key="5">
    <source>
        <dbReference type="ARBA" id="ARBA00023027"/>
    </source>
</evidence>
<proteinExistence type="inferred from homology"/>
<dbReference type="Proteomes" id="UP001274830">
    <property type="component" value="Unassembled WGS sequence"/>
</dbReference>
<name>A0AAE0WT49_9PEZI</name>
<dbReference type="PANTHER" id="PTHR43706:SF17">
    <property type="entry name" value="NADH DEHYDROGENASE (EUROFUNG)"/>
    <property type="match status" value="1"/>
</dbReference>
<dbReference type="InterPro" id="IPR029058">
    <property type="entry name" value="AB_hydrolase_fold"/>
</dbReference>
<dbReference type="InterPro" id="IPR036188">
    <property type="entry name" value="FAD/NAD-bd_sf"/>
</dbReference>
<keyword evidence="2" id="KW-0285">Flavoprotein</keyword>
<keyword evidence="8" id="KW-1185">Reference proteome</keyword>
<dbReference type="EMBL" id="JAUTXT010000006">
    <property type="protein sequence ID" value="KAK3677635.1"/>
    <property type="molecule type" value="Genomic_DNA"/>
</dbReference>
<accession>A0AAE0WT49</accession>
<dbReference type="PANTHER" id="PTHR43706">
    <property type="entry name" value="NADH DEHYDROGENASE"/>
    <property type="match status" value="1"/>
</dbReference>
<dbReference type="Gene3D" id="3.50.50.100">
    <property type="match status" value="1"/>
</dbReference>
<dbReference type="SUPFAM" id="SSF51905">
    <property type="entry name" value="FAD/NAD(P)-binding domain"/>
    <property type="match status" value="2"/>
</dbReference>
<dbReference type="GO" id="GO:0003954">
    <property type="term" value="F:NADH dehydrogenase activity"/>
    <property type="evidence" value="ECO:0007669"/>
    <property type="project" value="InterPro"/>
</dbReference>
<reference evidence="7" key="1">
    <citation type="submission" date="2023-07" db="EMBL/GenBank/DDBJ databases">
        <title>Black Yeasts Isolated from many extreme environments.</title>
        <authorList>
            <person name="Coleine C."/>
            <person name="Stajich J.E."/>
            <person name="Selbmann L."/>
        </authorList>
    </citation>
    <scope>NUCLEOTIDE SEQUENCE</scope>
    <source>
        <strain evidence="7">CCFEE 5485</strain>
    </source>
</reference>
<evidence type="ECO:0000256" key="3">
    <source>
        <dbReference type="ARBA" id="ARBA00022827"/>
    </source>
</evidence>
<dbReference type="AlphaFoldDB" id="A0AAE0WT49"/>